<organism evidence="1">
    <name type="scientific">marine metagenome</name>
    <dbReference type="NCBI Taxonomy" id="408172"/>
    <lineage>
        <taxon>unclassified sequences</taxon>
        <taxon>metagenomes</taxon>
        <taxon>ecological metagenomes</taxon>
    </lineage>
</organism>
<gene>
    <name evidence="1" type="ORF">METZ01_LOCUS237239</name>
</gene>
<sequence length="72" mass="8280">MKATTKERQLENKNRFLALKESFLDAFEVSGGTDSLAEWAKNNPDKFYPIVVRILLKETQTFKIPAGFMHMS</sequence>
<accession>A0A382HBE2</accession>
<dbReference type="AlphaFoldDB" id="A0A382HBE2"/>
<name>A0A382HBE2_9ZZZZ</name>
<proteinExistence type="predicted"/>
<reference evidence="1" key="1">
    <citation type="submission" date="2018-05" db="EMBL/GenBank/DDBJ databases">
        <authorList>
            <person name="Lanie J.A."/>
            <person name="Ng W.-L."/>
            <person name="Kazmierczak K.M."/>
            <person name="Andrzejewski T.M."/>
            <person name="Davidsen T.M."/>
            <person name="Wayne K.J."/>
            <person name="Tettelin H."/>
            <person name="Glass J.I."/>
            <person name="Rusch D."/>
            <person name="Podicherti R."/>
            <person name="Tsui H.-C.T."/>
            <person name="Winkler M.E."/>
        </authorList>
    </citation>
    <scope>NUCLEOTIDE SEQUENCE</scope>
</reference>
<protein>
    <submittedName>
        <fullName evidence="1">Uncharacterized protein</fullName>
    </submittedName>
</protein>
<evidence type="ECO:0000313" key="1">
    <source>
        <dbReference type="EMBL" id="SVB84385.1"/>
    </source>
</evidence>
<dbReference type="EMBL" id="UINC01060166">
    <property type="protein sequence ID" value="SVB84385.1"/>
    <property type="molecule type" value="Genomic_DNA"/>
</dbReference>